<dbReference type="InterPro" id="IPR036520">
    <property type="entry name" value="UPF0759_sf"/>
</dbReference>
<keyword evidence="2" id="KW-1185">Reference proteome</keyword>
<dbReference type="Gene3D" id="3.20.20.410">
    <property type="entry name" value="Protein of unknown function UPF0759"/>
    <property type="match status" value="1"/>
</dbReference>
<accession>A0A6M0JU94</accession>
<dbReference type="AlphaFoldDB" id="A0A6M0JU94"/>
<dbReference type="Proteomes" id="UP000483379">
    <property type="component" value="Unassembled WGS sequence"/>
</dbReference>
<dbReference type="Pfam" id="PF01904">
    <property type="entry name" value="DUF72"/>
    <property type="match status" value="1"/>
</dbReference>
<dbReference type="EMBL" id="JAAIJQ010000009">
    <property type="protein sequence ID" value="NEV61150.1"/>
    <property type="molecule type" value="Genomic_DNA"/>
</dbReference>
<organism evidence="1 2">
    <name type="scientific">Thiorhodococcus minor</name>
    <dbReference type="NCBI Taxonomy" id="57489"/>
    <lineage>
        <taxon>Bacteria</taxon>
        <taxon>Pseudomonadati</taxon>
        <taxon>Pseudomonadota</taxon>
        <taxon>Gammaproteobacteria</taxon>
        <taxon>Chromatiales</taxon>
        <taxon>Chromatiaceae</taxon>
        <taxon>Thiorhodococcus</taxon>
    </lineage>
</organism>
<dbReference type="PANTHER" id="PTHR30348:SF4">
    <property type="entry name" value="DUF72 DOMAIN-CONTAINING PROTEIN"/>
    <property type="match status" value="1"/>
</dbReference>
<dbReference type="PANTHER" id="PTHR30348">
    <property type="entry name" value="UNCHARACTERIZED PROTEIN YECE"/>
    <property type="match status" value="1"/>
</dbReference>
<sequence>MQQLDLFGDAPDDASPLVRPAQASWAEAAELAATLPRRLRLGTSSWAFPGWIGLLYDKANDACALSRHGLRAYAQHPLLRSVGLDSAYHAPVPTERLRAYADQVPADFRFLVKAPALVTDPFVRAAGGRPAEPNAGFLDPGLATDLAARPFIQGLGEHGGVLLLQFPPLGRRITADPRRFAESLYRFLKRLPEGPCVAVEVRDRELLTPDLAAALRHGGAHPAYSLHPRLPPLRQQRERFADRPAGPLILRWMLRANRGYAEARMRFQPFDRLQEPDPASRAEITDLVAAALGQDRDVYVIANNKAEGCAPLSLLALARSLASQVD</sequence>
<name>A0A6M0JU94_9GAMM</name>
<dbReference type="RefSeq" id="WP_164451200.1">
    <property type="nucleotide sequence ID" value="NZ_JAAIJQ010000009.1"/>
</dbReference>
<dbReference type="InterPro" id="IPR002763">
    <property type="entry name" value="DUF72"/>
</dbReference>
<proteinExistence type="predicted"/>
<protein>
    <submittedName>
        <fullName evidence="1">DUF72 domain-containing protein</fullName>
    </submittedName>
</protein>
<evidence type="ECO:0000313" key="2">
    <source>
        <dbReference type="Proteomes" id="UP000483379"/>
    </source>
</evidence>
<gene>
    <name evidence="1" type="ORF">G3446_04415</name>
</gene>
<evidence type="ECO:0000313" key="1">
    <source>
        <dbReference type="EMBL" id="NEV61150.1"/>
    </source>
</evidence>
<reference evidence="1 2" key="1">
    <citation type="submission" date="2020-02" db="EMBL/GenBank/DDBJ databases">
        <title>Genome sequences of Thiorhodococcus mannitoliphagus and Thiorhodococcus minor, purple sulfur photosynthetic bacteria in the gammaproteobacterial family, Chromatiaceae.</title>
        <authorList>
            <person name="Aviles F.A."/>
            <person name="Meyer T.E."/>
            <person name="Kyndt J.A."/>
        </authorList>
    </citation>
    <scope>NUCLEOTIDE SEQUENCE [LARGE SCALE GENOMIC DNA]</scope>
    <source>
        <strain evidence="1 2">DSM 11518</strain>
    </source>
</reference>
<comment type="caution">
    <text evidence="1">The sequence shown here is derived from an EMBL/GenBank/DDBJ whole genome shotgun (WGS) entry which is preliminary data.</text>
</comment>
<dbReference type="SUPFAM" id="SSF117396">
    <property type="entry name" value="TM1631-like"/>
    <property type="match status" value="1"/>
</dbReference>